<name>A0A8C4QLQ8_EPTBU</name>
<dbReference type="AlphaFoldDB" id="A0A8C4QLQ8"/>
<dbReference type="PANTHER" id="PTHR12972">
    <property type="entry name" value="DOWNSTREAM NEIGHBOR OF SON"/>
    <property type="match status" value="1"/>
</dbReference>
<keyword evidence="7" id="KW-1185">Reference proteome</keyword>
<sequence length="417" mass="46260">MTRWLPTCFGEQSYLVAHSGNVCLGVCLVQDTSELLCGPEFPADWSIKLRAVFTSSRPFSWVDNLRSWEEARGLDPPNCAELRTGMQRALIYWSWPSLPWITTFPRMETRGPSAQVPKASVWACNEAVQQALLSEWTTAFASLFSLLRAGLCPFFYVCAENFTALFRAKGMAGEDNVSAVLSPTTSGFRDSLRAEGVSPRHLCWFTLEGEEEAENTVAWLRDLGVEDDNTLTSKLPGGSHRSAGKRSRQVDRQPESLVWIRGRYTHLLLNFLLSYRHLVPVSGPHAGLAPTLLSPIAFRNASLHTLKVNSGCLNLPGKTGSKRYSMEIVGPILPHTLRVLTHLVKMAHDGEFHTALLTHTPTSAFNAPACATVRHLSAEPLMCLKTFFFSALWRAPTLGKRALRELSVEGGAYNWTL</sequence>
<protein>
    <submittedName>
        <fullName evidence="6">Downstream neighbor of SON</fullName>
    </submittedName>
</protein>
<reference evidence="6" key="2">
    <citation type="submission" date="2025-09" db="UniProtKB">
        <authorList>
            <consortium name="Ensembl"/>
        </authorList>
    </citation>
    <scope>IDENTIFICATION</scope>
</reference>
<evidence type="ECO:0000256" key="5">
    <source>
        <dbReference type="SAM" id="MobiDB-lite"/>
    </source>
</evidence>
<keyword evidence="2" id="KW-0217">Developmental protein</keyword>
<comment type="similarity">
    <text evidence="4">Belongs to the DONSON family.</text>
</comment>
<evidence type="ECO:0000313" key="6">
    <source>
        <dbReference type="Ensembl" id="ENSEBUP00000016379.1"/>
    </source>
</evidence>
<dbReference type="GO" id="GO:0033260">
    <property type="term" value="P:nuclear DNA replication"/>
    <property type="evidence" value="ECO:0007669"/>
    <property type="project" value="TreeGrafter"/>
</dbReference>
<evidence type="ECO:0000256" key="4">
    <source>
        <dbReference type="ARBA" id="ARBA00025806"/>
    </source>
</evidence>
<dbReference type="GeneTree" id="ENSGT00390000000447"/>
<keyword evidence="3" id="KW-0539">Nucleus</keyword>
<organism evidence="6 7">
    <name type="scientific">Eptatretus burgeri</name>
    <name type="common">Inshore hagfish</name>
    <dbReference type="NCBI Taxonomy" id="7764"/>
    <lineage>
        <taxon>Eukaryota</taxon>
        <taxon>Metazoa</taxon>
        <taxon>Chordata</taxon>
        <taxon>Craniata</taxon>
        <taxon>Vertebrata</taxon>
        <taxon>Cyclostomata</taxon>
        <taxon>Myxini</taxon>
        <taxon>Myxiniformes</taxon>
        <taxon>Myxinidae</taxon>
        <taxon>Eptatretinae</taxon>
        <taxon>Eptatretus</taxon>
    </lineage>
</organism>
<proteinExistence type="inferred from homology"/>
<evidence type="ECO:0000256" key="1">
    <source>
        <dbReference type="ARBA" id="ARBA00004123"/>
    </source>
</evidence>
<dbReference type="Ensembl" id="ENSEBUT00000016955.1">
    <property type="protein sequence ID" value="ENSEBUP00000016379.1"/>
    <property type="gene ID" value="ENSEBUG00000010272.1"/>
</dbReference>
<comment type="subcellular location">
    <subcellularLocation>
        <location evidence="1">Nucleus</location>
    </subcellularLocation>
</comment>
<feature type="region of interest" description="Disordered" evidence="5">
    <location>
        <begin position="230"/>
        <end position="249"/>
    </location>
</feature>
<dbReference type="PRINTS" id="PR02064">
    <property type="entry name" value="DONSON"/>
</dbReference>
<evidence type="ECO:0000313" key="7">
    <source>
        <dbReference type="Proteomes" id="UP000694388"/>
    </source>
</evidence>
<accession>A0A8C4QLQ8</accession>
<dbReference type="PANTHER" id="PTHR12972:SF0">
    <property type="entry name" value="PROTEIN DOWNSTREAM NEIGHBOR OF SON"/>
    <property type="match status" value="1"/>
</dbReference>
<dbReference type="OMA" id="PQSIQXS"/>
<dbReference type="Proteomes" id="UP000694388">
    <property type="component" value="Unplaced"/>
</dbReference>
<evidence type="ECO:0000256" key="2">
    <source>
        <dbReference type="ARBA" id="ARBA00022473"/>
    </source>
</evidence>
<reference evidence="6" key="1">
    <citation type="submission" date="2025-08" db="UniProtKB">
        <authorList>
            <consortium name="Ensembl"/>
        </authorList>
    </citation>
    <scope>IDENTIFICATION</scope>
</reference>
<dbReference type="InterPro" id="IPR024861">
    <property type="entry name" value="Donson"/>
</dbReference>
<evidence type="ECO:0000256" key="3">
    <source>
        <dbReference type="ARBA" id="ARBA00023242"/>
    </source>
</evidence>
<dbReference type="GO" id="GO:0005634">
    <property type="term" value="C:nucleus"/>
    <property type="evidence" value="ECO:0007669"/>
    <property type="project" value="UniProtKB-SubCell"/>
</dbReference>